<keyword evidence="4" id="KW-1185">Reference proteome</keyword>
<dbReference type="PANTHER" id="PTHR12932:SF9">
    <property type="entry name" value="TUBULIN POLYMERIZATION-PROMOTING PROTEIN HOMOLOG"/>
    <property type="match status" value="1"/>
</dbReference>
<evidence type="ECO:0000313" key="4">
    <source>
        <dbReference type="Proteomes" id="UP001157938"/>
    </source>
</evidence>
<dbReference type="InterPro" id="IPR008907">
    <property type="entry name" value="TPP/p25"/>
</dbReference>
<gene>
    <name evidence="3" type="ORF">PFR001_LOCUS2700</name>
</gene>
<comment type="caution">
    <text evidence="3">The sequence shown here is derived from an EMBL/GenBank/DDBJ whole genome shotgun (WGS) entry which is preliminary data.</text>
</comment>
<dbReference type="Gene3D" id="1.10.238.10">
    <property type="entry name" value="EF-hand"/>
    <property type="match status" value="1"/>
</dbReference>
<proteinExistence type="inferred from homology"/>
<dbReference type="EMBL" id="CAKLBC010000593">
    <property type="protein sequence ID" value="CAH0487122.1"/>
    <property type="molecule type" value="Genomic_DNA"/>
</dbReference>
<organism evidence="3 4">
    <name type="scientific">Peronospora farinosa</name>
    <dbReference type="NCBI Taxonomy" id="134698"/>
    <lineage>
        <taxon>Eukaryota</taxon>
        <taxon>Sar</taxon>
        <taxon>Stramenopiles</taxon>
        <taxon>Oomycota</taxon>
        <taxon>Peronosporomycetes</taxon>
        <taxon>Peronosporales</taxon>
        <taxon>Peronosporaceae</taxon>
        <taxon>Peronospora</taxon>
    </lineage>
</organism>
<feature type="compositionally biased region" description="Low complexity" evidence="2">
    <location>
        <begin position="16"/>
        <end position="28"/>
    </location>
</feature>
<dbReference type="SUPFAM" id="SSF47473">
    <property type="entry name" value="EF-hand"/>
    <property type="match status" value="1"/>
</dbReference>
<dbReference type="Pfam" id="PF05517">
    <property type="entry name" value="p25-alpha"/>
    <property type="match status" value="1"/>
</dbReference>
<sequence length="261" mass="28581">MKKTNTAPPLDRLQQTTAPPVATSTSTPRKPNVYSRLSDPKSYTGFSKKRRPKWMGSTRSVTSTSSGTSGANALAPSPIPDLVERPASTLSVSEKLHGDPNDPHTLLKAIFHYYCRFGRTGSRGLGETTLATSHNLNFVKLCRDSPDLLGPSLSKTDVDLIFVRSKKKGERRINYTRFLDALGMIAIQKYGDMALKASVPKLLEAYLAYLPCLLELTDGETVQAVWQKRADHNESIVTSEAVSSPKSPLFSIARPNNLSTT</sequence>
<protein>
    <submittedName>
        <fullName evidence="3">Uncharacterized protein</fullName>
    </submittedName>
</protein>
<evidence type="ECO:0000256" key="2">
    <source>
        <dbReference type="SAM" id="MobiDB-lite"/>
    </source>
</evidence>
<reference evidence="3 4" key="1">
    <citation type="submission" date="2021-11" db="EMBL/GenBank/DDBJ databases">
        <authorList>
            <person name="Islam A."/>
            <person name="Islam S."/>
            <person name="Flora M.S."/>
            <person name="Rahman M."/>
            <person name="Ziaur R.M."/>
            <person name="Epstein J.H."/>
            <person name="Hassan M."/>
            <person name="Klassen M."/>
            <person name="Woodard K."/>
            <person name="Webb A."/>
            <person name="Webby R.J."/>
            <person name="El Zowalaty M.E."/>
        </authorList>
    </citation>
    <scope>NUCLEOTIDE SEQUENCE [LARGE SCALE GENOMIC DNA]</scope>
    <source>
        <strain evidence="3">Pf1</strain>
    </source>
</reference>
<feature type="compositionally biased region" description="Low complexity" evidence="2">
    <location>
        <begin position="56"/>
        <end position="70"/>
    </location>
</feature>
<dbReference type="PANTHER" id="PTHR12932">
    <property type="entry name" value="P25 ALPHA-RELATED"/>
    <property type="match status" value="1"/>
</dbReference>
<dbReference type="InterPro" id="IPR011992">
    <property type="entry name" value="EF-hand-dom_pair"/>
</dbReference>
<dbReference type="Proteomes" id="UP001157938">
    <property type="component" value="Unassembled WGS sequence"/>
</dbReference>
<comment type="similarity">
    <text evidence="1">Belongs to the TPPP family.</text>
</comment>
<evidence type="ECO:0000313" key="3">
    <source>
        <dbReference type="EMBL" id="CAH0487122.1"/>
    </source>
</evidence>
<feature type="region of interest" description="Disordered" evidence="2">
    <location>
        <begin position="1"/>
        <end position="82"/>
    </location>
</feature>
<name>A0ABN8BZ91_9STRA</name>
<evidence type="ECO:0000256" key="1">
    <source>
        <dbReference type="ARBA" id="ARBA00010994"/>
    </source>
</evidence>
<accession>A0ABN8BZ91</accession>